<dbReference type="GO" id="GO:0005524">
    <property type="term" value="F:ATP binding"/>
    <property type="evidence" value="ECO:0007669"/>
    <property type="project" value="UniProtKB-UniRule"/>
</dbReference>
<evidence type="ECO:0000256" key="2">
    <source>
        <dbReference type="ARBA" id="ARBA00022741"/>
    </source>
</evidence>
<dbReference type="EC" id="5.6.2.3" evidence="11"/>
<keyword evidence="7 11" id="KW-0067">ATP-binding</keyword>
<evidence type="ECO:0000256" key="3">
    <source>
        <dbReference type="ARBA" id="ARBA00022763"/>
    </source>
</evidence>
<evidence type="ECO:0000256" key="11">
    <source>
        <dbReference type="HAMAP-Rule" id="MF_01487"/>
    </source>
</evidence>
<dbReference type="InterPro" id="IPR027785">
    <property type="entry name" value="UvrD-like_helicase_C"/>
</dbReference>
<keyword evidence="5 11" id="KW-0347">Helicase</keyword>
<evidence type="ECO:0000256" key="6">
    <source>
        <dbReference type="ARBA" id="ARBA00022839"/>
    </source>
</evidence>
<comment type="miscellaneous">
    <text evidence="11">In the RecBCD complex, RecB has a slow 3'-5' helicase, an exonuclease activity and loads RecA onto ssDNA, RecD has a fast 5'-3' helicase activity, while RecC stimulates the ATPase and processivity of the RecB helicase and contributes to recognition of the Chi site.</text>
</comment>
<keyword evidence="1 11" id="KW-0540">Nuclease</keyword>
<dbReference type="SUPFAM" id="SSF52540">
    <property type="entry name" value="P-loop containing nucleoside triphosphate hydrolases"/>
    <property type="match status" value="2"/>
</dbReference>
<dbReference type="CDD" id="cd18809">
    <property type="entry name" value="SF1_C_RecD"/>
    <property type="match status" value="1"/>
</dbReference>
<comment type="catalytic activity">
    <reaction evidence="11">
        <text>ATP + H2O = ADP + phosphate + H(+)</text>
        <dbReference type="Rhea" id="RHEA:13065"/>
        <dbReference type="ChEBI" id="CHEBI:15377"/>
        <dbReference type="ChEBI" id="CHEBI:15378"/>
        <dbReference type="ChEBI" id="CHEBI:30616"/>
        <dbReference type="ChEBI" id="CHEBI:43474"/>
        <dbReference type="ChEBI" id="CHEBI:456216"/>
        <dbReference type="EC" id="5.6.2.3"/>
    </reaction>
</comment>
<keyword evidence="8 11" id="KW-0238">DNA-binding</keyword>
<dbReference type="NCBIfam" id="TIGR01447">
    <property type="entry name" value="recD"/>
    <property type="match status" value="1"/>
</dbReference>
<dbReference type="Proteomes" id="UP000664654">
    <property type="component" value="Unassembled WGS sequence"/>
</dbReference>
<comment type="subunit">
    <text evidence="11">Heterotrimer of RecB, RecC and RecD. All subunits contribute to DNA-binding.</text>
</comment>
<evidence type="ECO:0000256" key="8">
    <source>
        <dbReference type="ARBA" id="ARBA00023125"/>
    </source>
</evidence>
<dbReference type="CDD" id="cd17933">
    <property type="entry name" value="DEXSc_RecD-like"/>
    <property type="match status" value="1"/>
</dbReference>
<keyword evidence="4 11" id="KW-0378">Hydrolase</keyword>
<feature type="binding site" evidence="11">
    <location>
        <begin position="181"/>
        <end position="188"/>
    </location>
    <ligand>
        <name>ATP</name>
        <dbReference type="ChEBI" id="CHEBI:30616"/>
    </ligand>
</feature>
<evidence type="ECO:0000256" key="4">
    <source>
        <dbReference type="ARBA" id="ARBA00022801"/>
    </source>
</evidence>
<proteinExistence type="inferred from homology"/>
<dbReference type="EMBL" id="JAFKCV010000002">
    <property type="protein sequence ID" value="MBN7824659.1"/>
    <property type="molecule type" value="Genomic_DNA"/>
</dbReference>
<evidence type="ECO:0000256" key="1">
    <source>
        <dbReference type="ARBA" id="ARBA00022722"/>
    </source>
</evidence>
<keyword evidence="3 11" id="KW-0227">DNA damage</keyword>
<evidence type="ECO:0000256" key="10">
    <source>
        <dbReference type="ARBA" id="ARBA00023235"/>
    </source>
</evidence>
<comment type="similarity">
    <text evidence="11">Belongs to the RecD family.</text>
</comment>
<dbReference type="InterPro" id="IPR006344">
    <property type="entry name" value="RecD"/>
</dbReference>
<dbReference type="InterPro" id="IPR027417">
    <property type="entry name" value="P-loop_NTPase"/>
</dbReference>
<accession>A0A939DL03</accession>
<feature type="domain" description="UvrD-like helicase C-terminal" evidence="12">
    <location>
        <begin position="547"/>
        <end position="594"/>
    </location>
</feature>
<keyword evidence="10 11" id="KW-0413">Isomerase</keyword>
<dbReference type="HAMAP" id="MF_01487">
    <property type="entry name" value="RecD"/>
    <property type="match status" value="1"/>
</dbReference>
<dbReference type="AlphaFoldDB" id="A0A939DL03"/>
<feature type="domain" description="RecBCD enzyme subunit RecD N-terminal" evidence="13">
    <location>
        <begin position="13"/>
        <end position="116"/>
    </location>
</feature>
<gene>
    <name evidence="11 14" type="primary">recD</name>
    <name evidence="14" type="ORF">J0A66_05400</name>
</gene>
<dbReference type="GO" id="GO:0000724">
    <property type="term" value="P:double-strand break repair via homologous recombination"/>
    <property type="evidence" value="ECO:0007669"/>
    <property type="project" value="UniProtKB-UniRule"/>
</dbReference>
<dbReference type="InterPro" id="IPR041851">
    <property type="entry name" value="RecD_N_sf"/>
</dbReference>
<evidence type="ECO:0000313" key="14">
    <source>
        <dbReference type="EMBL" id="MBN7824659.1"/>
    </source>
</evidence>
<evidence type="ECO:0000256" key="9">
    <source>
        <dbReference type="ARBA" id="ARBA00023204"/>
    </source>
</evidence>
<dbReference type="Gene3D" id="1.10.10.1020">
    <property type="entry name" value="RecBCD complex, subunit RecD, N-terminal domain"/>
    <property type="match status" value="1"/>
</dbReference>
<keyword evidence="15" id="KW-1185">Reference proteome</keyword>
<reference evidence="14" key="1">
    <citation type="submission" date="2021-03" db="EMBL/GenBank/DDBJ databases">
        <title>novel species isolated from a fishpond in China.</title>
        <authorList>
            <person name="Lu H."/>
            <person name="Cai Z."/>
        </authorList>
    </citation>
    <scope>NUCLEOTIDE SEQUENCE</scope>
    <source>
        <strain evidence="14">JCM 30855</strain>
    </source>
</reference>
<evidence type="ECO:0000259" key="12">
    <source>
        <dbReference type="Pfam" id="PF13538"/>
    </source>
</evidence>
<comment type="caution">
    <text evidence="14">The sequence shown here is derived from an EMBL/GenBank/DDBJ whole genome shotgun (WGS) entry which is preliminary data.</text>
</comment>
<name>A0A939DL03_9ALTE</name>
<organism evidence="14 15">
    <name type="scientific">Bowmanella dokdonensis</name>
    <dbReference type="NCBI Taxonomy" id="751969"/>
    <lineage>
        <taxon>Bacteria</taxon>
        <taxon>Pseudomonadati</taxon>
        <taxon>Pseudomonadota</taxon>
        <taxon>Gammaproteobacteria</taxon>
        <taxon>Alteromonadales</taxon>
        <taxon>Alteromonadaceae</taxon>
        <taxon>Bowmanella</taxon>
    </lineage>
</organism>
<comment type="function">
    <text evidence="11">A helicase/nuclease that prepares dsDNA breaks (DSB) for recombinational DNA repair. Binds to DSBs and unwinds DNA via a highly rapid and processive ATP-dependent bidirectional helicase activity. Unwinds dsDNA until it encounters a Chi (crossover hotspot instigator) sequence from the 3' direction. Cuts ssDNA a few nucleotides 3' to the Chi site. The properties and activities of the enzyme are changed at Chi. The Chi-altered holoenzyme produces a long 3'-ssDNA overhang and facilitates RecA-binding to the ssDNA for homologous DNA recombination and repair. Holoenzyme degrades any linearized DNA that is unable to undergo homologous recombination. In the holoenzyme this subunit has ssDNA-dependent ATPase and 5'-3' helicase activity. When added to pre-assembled RecBC greatly stimulates nuclease activity and augments holoenzyme processivity. Negatively regulates the RecA-loading ability of RecBCD.</text>
</comment>
<evidence type="ECO:0000313" key="15">
    <source>
        <dbReference type="Proteomes" id="UP000664654"/>
    </source>
</evidence>
<dbReference type="PANTHER" id="PTHR43788">
    <property type="entry name" value="DNA2/NAM7 HELICASE FAMILY MEMBER"/>
    <property type="match status" value="1"/>
</dbReference>
<keyword evidence="6 11" id="KW-0269">Exonuclease</keyword>
<dbReference type="Pfam" id="PF13245">
    <property type="entry name" value="AAA_19"/>
    <property type="match status" value="1"/>
</dbReference>
<dbReference type="GO" id="GO:0008854">
    <property type="term" value="F:exodeoxyribonuclease V activity"/>
    <property type="evidence" value="ECO:0007669"/>
    <property type="project" value="InterPro"/>
</dbReference>
<dbReference type="GO" id="GO:0043139">
    <property type="term" value="F:5'-3' DNA helicase activity"/>
    <property type="evidence" value="ECO:0007669"/>
    <property type="project" value="UniProtKB-UniRule"/>
</dbReference>
<evidence type="ECO:0000259" key="13">
    <source>
        <dbReference type="Pfam" id="PF21185"/>
    </source>
</evidence>
<keyword evidence="2 11" id="KW-0547">Nucleotide-binding</keyword>
<dbReference type="GO" id="GO:0017116">
    <property type="term" value="F:single-stranded DNA helicase activity"/>
    <property type="evidence" value="ECO:0007669"/>
    <property type="project" value="TreeGrafter"/>
</dbReference>
<dbReference type="Pfam" id="PF13538">
    <property type="entry name" value="UvrD_C_2"/>
    <property type="match status" value="1"/>
</dbReference>
<dbReference type="Pfam" id="PF21185">
    <property type="entry name" value="RecD_N"/>
    <property type="match status" value="1"/>
</dbReference>
<protein>
    <recommendedName>
        <fullName evidence="11">RecBCD enzyme subunit RecD</fullName>
        <ecNumber evidence="11">5.6.2.3</ecNumber>
    </recommendedName>
    <alternativeName>
        <fullName evidence="11">DNA 5'-3' helicase subunit RecD</fullName>
    </alternativeName>
    <alternativeName>
        <fullName evidence="11">Exonuclease V subunit RecD</fullName>
        <shortName evidence="11">ExoV subunit RecD</shortName>
    </alternativeName>
    <alternativeName>
        <fullName evidence="11">Helicase/nuclease RecBCD subunit RecD</fullName>
    </alternativeName>
</protein>
<keyword evidence="9 11" id="KW-0234">DNA repair</keyword>
<dbReference type="InterPro" id="IPR049550">
    <property type="entry name" value="RecD_N"/>
</dbReference>
<dbReference type="GO" id="GO:0003677">
    <property type="term" value="F:DNA binding"/>
    <property type="evidence" value="ECO:0007669"/>
    <property type="project" value="UniProtKB-UniRule"/>
</dbReference>
<dbReference type="Gene3D" id="3.40.50.300">
    <property type="entry name" value="P-loop containing nucleotide triphosphate hydrolases"/>
    <property type="match status" value="3"/>
</dbReference>
<evidence type="ECO:0000256" key="5">
    <source>
        <dbReference type="ARBA" id="ARBA00022806"/>
    </source>
</evidence>
<dbReference type="RefSeq" id="WP_206572755.1">
    <property type="nucleotide sequence ID" value="NZ_JAFKCV010000002.1"/>
</dbReference>
<dbReference type="GO" id="GO:0009338">
    <property type="term" value="C:exodeoxyribonuclease V complex"/>
    <property type="evidence" value="ECO:0007669"/>
    <property type="project" value="InterPro"/>
</dbReference>
<dbReference type="InterPro" id="IPR050534">
    <property type="entry name" value="Coronavir_polyprotein_1ab"/>
</dbReference>
<sequence>MLNTQSWLSPLQQQGLINGLDRAFAEFIATQEPRHGRSMAIVAALLSQQLASQHVCVSLGELTRLYNDCLGELDLDLPMLFESELQQILERAHTVSRPDAAESVDRPIVLQQDALYLQRYWLHEQRLAERLSLLADKRLALDIKAGKAMLESLFGSLEPQLDWQQVAVVLAASRQLCLITGGPGTGKTTTVTRLMALVQGLARQQGALLRIALVAPTGKAAARLTESIGQAREKLPPELRDDLPVEAATLHRLLGYQPNKVTFRHDRDNPLPLDMLILDEASMVDLPMMSKLLDALPEHARLVMLGDRQQLASVEVGSVLGDICQSLPSAIWQDEKIPQFTADTCELIEKMTGMQLPVAGKKQSRVQDNLVMLRKSHRFADDSGVGRLARAVNQGNFKDILLCLSGADERELDWRTLDSVDVLVEQVCDELGGYFAAVRSGDIGGAFSLLGRQQLLCASRRGPWGVEQLNRRIELALTRRGWIRPEQDFYPGCPIMVGQNDYQVRLFNGDVGICMTDEQGLLKVWFMDAAGQFRALLPSRVPASQRLYAMTIHKSQGSEFEHAILSLGSLAQELVSKELLYTAITRARNRVTLYARAELLRDALQTHSLRGSGLAGRLTAPE</sequence>
<dbReference type="PANTHER" id="PTHR43788:SF6">
    <property type="entry name" value="DNA HELICASE B"/>
    <property type="match status" value="1"/>
</dbReference>
<evidence type="ECO:0000256" key="7">
    <source>
        <dbReference type="ARBA" id="ARBA00022840"/>
    </source>
</evidence>